<evidence type="ECO:0000259" key="1">
    <source>
        <dbReference type="Pfam" id="PF23153"/>
    </source>
</evidence>
<evidence type="ECO:0000313" key="3">
    <source>
        <dbReference type="Proteomes" id="UP000054270"/>
    </source>
</evidence>
<evidence type="ECO:0000313" key="2">
    <source>
        <dbReference type="EMBL" id="KJA18071.1"/>
    </source>
</evidence>
<dbReference type="InterPro" id="IPR056279">
    <property type="entry name" value="Aip3p_Bud6_N"/>
</dbReference>
<dbReference type="Proteomes" id="UP000054270">
    <property type="component" value="Unassembled WGS sequence"/>
</dbReference>
<dbReference type="EMBL" id="KN817594">
    <property type="protein sequence ID" value="KJA18071.1"/>
    <property type="molecule type" value="Genomic_DNA"/>
</dbReference>
<accession>A0A0D2NMV3</accession>
<gene>
    <name evidence="2" type="ORF">HYPSUDRAFT_45654</name>
</gene>
<protein>
    <recommendedName>
        <fullName evidence="1">Aip3p/Bud6 N-terminal domain-containing protein</fullName>
    </recommendedName>
</protein>
<organism evidence="2 3">
    <name type="scientific">Hypholoma sublateritium (strain FD-334 SS-4)</name>
    <dbReference type="NCBI Taxonomy" id="945553"/>
    <lineage>
        <taxon>Eukaryota</taxon>
        <taxon>Fungi</taxon>
        <taxon>Dikarya</taxon>
        <taxon>Basidiomycota</taxon>
        <taxon>Agaricomycotina</taxon>
        <taxon>Agaricomycetes</taxon>
        <taxon>Agaricomycetidae</taxon>
        <taxon>Agaricales</taxon>
        <taxon>Agaricineae</taxon>
        <taxon>Strophariaceae</taxon>
        <taxon>Hypholoma</taxon>
    </lineage>
</organism>
<keyword evidence="3" id="KW-1185">Reference proteome</keyword>
<dbReference type="OrthoDB" id="783096at2759"/>
<reference evidence="3" key="1">
    <citation type="submission" date="2014-04" db="EMBL/GenBank/DDBJ databases">
        <title>Evolutionary Origins and Diversification of the Mycorrhizal Mutualists.</title>
        <authorList>
            <consortium name="DOE Joint Genome Institute"/>
            <consortium name="Mycorrhizal Genomics Consortium"/>
            <person name="Kohler A."/>
            <person name="Kuo A."/>
            <person name="Nagy L.G."/>
            <person name="Floudas D."/>
            <person name="Copeland A."/>
            <person name="Barry K.W."/>
            <person name="Cichocki N."/>
            <person name="Veneault-Fourrey C."/>
            <person name="LaButti K."/>
            <person name="Lindquist E.A."/>
            <person name="Lipzen A."/>
            <person name="Lundell T."/>
            <person name="Morin E."/>
            <person name="Murat C."/>
            <person name="Riley R."/>
            <person name="Ohm R."/>
            <person name="Sun H."/>
            <person name="Tunlid A."/>
            <person name="Henrissat B."/>
            <person name="Grigoriev I.V."/>
            <person name="Hibbett D.S."/>
            <person name="Martin F."/>
        </authorList>
    </citation>
    <scope>NUCLEOTIDE SEQUENCE [LARGE SCALE GENOMIC DNA]</scope>
    <source>
        <strain evidence="3">FD-334 SS-4</strain>
    </source>
</reference>
<feature type="domain" description="Aip3p/Bud6 N-terminal" evidence="1">
    <location>
        <begin position="39"/>
        <end position="146"/>
    </location>
</feature>
<dbReference type="AlphaFoldDB" id="A0A0D2NMV3"/>
<dbReference type="OMA" id="QFNTTIH"/>
<name>A0A0D2NMV3_HYPSF</name>
<dbReference type="Pfam" id="PF23153">
    <property type="entry name" value="Aip3p_Bud6_N"/>
    <property type="match status" value="1"/>
</dbReference>
<sequence length="162" mass="18434">MSNYYQRSSYSSNSDNVAEQVGQPLMQIQPPADIGNVPRAVHSLLSSTKRLQEVLRLWSTEKATESDVSDLYVQIGHEFNATITAFSQHRIDLTDILEIPNELRTVLEQCLSEDPSPEVLTAFMPDLRKVIFKLLRGLQSRQEQWQAVTRRFDGSRSSLDLP</sequence>
<proteinExistence type="predicted"/>